<reference evidence="3" key="1">
    <citation type="journal article" date="2020" name="Stud. Mycol.">
        <title>101 Dothideomycetes genomes: a test case for predicting lifestyles and emergence of pathogens.</title>
        <authorList>
            <person name="Haridas S."/>
            <person name="Albert R."/>
            <person name="Binder M."/>
            <person name="Bloem J."/>
            <person name="Labutti K."/>
            <person name="Salamov A."/>
            <person name="Andreopoulos B."/>
            <person name="Baker S."/>
            <person name="Barry K."/>
            <person name="Bills G."/>
            <person name="Bluhm B."/>
            <person name="Cannon C."/>
            <person name="Castanera R."/>
            <person name="Culley D."/>
            <person name="Daum C."/>
            <person name="Ezra D."/>
            <person name="Gonzalez J."/>
            <person name="Henrissat B."/>
            <person name="Kuo A."/>
            <person name="Liang C."/>
            <person name="Lipzen A."/>
            <person name="Lutzoni F."/>
            <person name="Magnuson J."/>
            <person name="Mondo S."/>
            <person name="Nolan M."/>
            <person name="Ohm R."/>
            <person name="Pangilinan J."/>
            <person name="Park H.-J."/>
            <person name="Ramirez L."/>
            <person name="Alfaro M."/>
            <person name="Sun H."/>
            <person name="Tritt A."/>
            <person name="Yoshinaga Y."/>
            <person name="Zwiers L.-H."/>
            <person name="Turgeon B."/>
            <person name="Goodwin S."/>
            <person name="Spatafora J."/>
            <person name="Crous P."/>
            <person name="Grigoriev I."/>
        </authorList>
    </citation>
    <scope>NUCLEOTIDE SEQUENCE</scope>
    <source>
        <strain evidence="3">CBS 269.34</strain>
    </source>
</reference>
<protein>
    <recommendedName>
        <fullName evidence="2">Gfd2/YDR514C-like C-terminal domain-containing protein</fullName>
    </recommendedName>
</protein>
<feature type="region of interest" description="Disordered" evidence="1">
    <location>
        <begin position="330"/>
        <end position="381"/>
    </location>
</feature>
<dbReference type="OrthoDB" id="5953249at2759"/>
<evidence type="ECO:0000256" key="1">
    <source>
        <dbReference type="SAM" id="MobiDB-lite"/>
    </source>
</evidence>
<evidence type="ECO:0000313" key="3">
    <source>
        <dbReference type="EMBL" id="KAF2493777.1"/>
    </source>
</evidence>
<evidence type="ECO:0000259" key="2">
    <source>
        <dbReference type="Pfam" id="PF21762"/>
    </source>
</evidence>
<keyword evidence="4" id="KW-1185">Reference proteome</keyword>
<dbReference type="PANTHER" id="PTHR28083:SF1">
    <property type="entry name" value="GOOD FOR FULL DBP5 ACTIVITY PROTEIN 2"/>
    <property type="match status" value="1"/>
</dbReference>
<dbReference type="EMBL" id="MU004191">
    <property type="protein sequence ID" value="KAF2493777.1"/>
    <property type="molecule type" value="Genomic_DNA"/>
</dbReference>
<dbReference type="InterPro" id="IPR012337">
    <property type="entry name" value="RNaseH-like_sf"/>
</dbReference>
<name>A0A6A6QSB3_9PEZI</name>
<accession>A0A6A6QSB3</accession>
<organism evidence="3 4">
    <name type="scientific">Lophium mytilinum</name>
    <dbReference type="NCBI Taxonomy" id="390894"/>
    <lineage>
        <taxon>Eukaryota</taxon>
        <taxon>Fungi</taxon>
        <taxon>Dikarya</taxon>
        <taxon>Ascomycota</taxon>
        <taxon>Pezizomycotina</taxon>
        <taxon>Dothideomycetes</taxon>
        <taxon>Pleosporomycetidae</taxon>
        <taxon>Mytilinidiales</taxon>
        <taxon>Mytilinidiaceae</taxon>
        <taxon>Lophium</taxon>
    </lineage>
</organism>
<dbReference type="SUPFAM" id="SSF53098">
    <property type="entry name" value="Ribonuclease H-like"/>
    <property type="match status" value="1"/>
</dbReference>
<feature type="domain" description="Gfd2/YDR514C-like C-terminal" evidence="2">
    <location>
        <begin position="37"/>
        <end position="237"/>
    </location>
</feature>
<dbReference type="Proteomes" id="UP000799750">
    <property type="component" value="Unassembled WGS sequence"/>
</dbReference>
<evidence type="ECO:0000313" key="4">
    <source>
        <dbReference type="Proteomes" id="UP000799750"/>
    </source>
</evidence>
<proteinExistence type="predicted"/>
<dbReference type="InterPro" id="IPR048519">
    <property type="entry name" value="Gfd2/YDR514C-like_C"/>
</dbReference>
<dbReference type="Pfam" id="PF21762">
    <property type="entry name" value="DEDDh_C"/>
    <property type="match status" value="1"/>
</dbReference>
<gene>
    <name evidence="3" type="ORF">BU16DRAFT_562738</name>
</gene>
<dbReference type="AlphaFoldDB" id="A0A6A6QSB3"/>
<dbReference type="InterPro" id="IPR040151">
    <property type="entry name" value="Gfd2/YDR514C-like"/>
</dbReference>
<dbReference type="PANTHER" id="PTHR28083">
    <property type="entry name" value="GOOD FOR FULL DBP5 ACTIVITY PROTEIN 2"/>
    <property type="match status" value="1"/>
</dbReference>
<sequence length="381" mass="42082">MAPVSFVPLPKGEGQDLLKQILGLQGDATPIDFPDAIFASIDIESASWVPKHHASFGDVTEVGIATLDTRTIRNGAPNLCQWMQKVEATHFRLNDTAGLRTKCRDYHGTPLFAADKFEFGCSTWAHRNELKNQIIDLLRVEDEAKLSSGSESKPEKKYRDVVLVTHAWENEDKYLKQINLSYEEVGTIVSVLDTQVLESSPFWRQPGLLRLMGGLSIQPLHRHNGANDAVYTLAVLLGGAVNRYRSENPDVCKELNCNIEEGLTLLKETIAAEVGGRCQHCDLFGHEKRFCKKWLSTNMRGQAVDGKVVTVGPRPVKNLTTKAAPFKADVKDESEFPGLGPAKHSRSDSDPPGKVSVDLCKAPGGPRAKKGKKFQKLDWIA</sequence>
<dbReference type="GO" id="GO:0005634">
    <property type="term" value="C:nucleus"/>
    <property type="evidence" value="ECO:0007669"/>
    <property type="project" value="TreeGrafter"/>
</dbReference>